<dbReference type="AlphaFoldDB" id="A0A212KJW3"/>
<gene>
    <name evidence="1" type="ORF">KL86APRO_20380</name>
</gene>
<accession>A0A212KJW3</accession>
<evidence type="ECO:0000313" key="1">
    <source>
        <dbReference type="EMBL" id="SBW11974.1"/>
    </source>
</evidence>
<organism evidence="1">
    <name type="scientific">uncultured Alphaproteobacteria bacterium</name>
    <dbReference type="NCBI Taxonomy" id="91750"/>
    <lineage>
        <taxon>Bacteria</taxon>
        <taxon>Pseudomonadati</taxon>
        <taxon>Pseudomonadota</taxon>
        <taxon>Alphaproteobacteria</taxon>
        <taxon>environmental samples</taxon>
    </lineage>
</organism>
<dbReference type="EMBL" id="FLUO01000002">
    <property type="protein sequence ID" value="SBW11974.1"/>
    <property type="molecule type" value="Genomic_DNA"/>
</dbReference>
<reference evidence="1" key="1">
    <citation type="submission" date="2016-04" db="EMBL/GenBank/DDBJ databases">
        <authorList>
            <person name="Evans L.H."/>
            <person name="Alamgir A."/>
            <person name="Owens N."/>
            <person name="Weber N.D."/>
            <person name="Virtaneva K."/>
            <person name="Barbian K."/>
            <person name="Babar A."/>
            <person name="Rosenke K."/>
        </authorList>
    </citation>
    <scope>NUCLEOTIDE SEQUENCE</scope>
    <source>
        <strain evidence="1">86</strain>
    </source>
</reference>
<sequence length="77" mass="8597">MCDCVNLVNEKLRPGGHRLNTAITFDGRPEVPLISLIRTDAWKVETRRGQPSSFWPSYCPFCGEKYPEVEKAEGGAA</sequence>
<name>A0A212KJW3_9PROT</name>
<protein>
    <submittedName>
        <fullName evidence="1">Uncharacterized protein</fullName>
    </submittedName>
</protein>
<proteinExistence type="predicted"/>